<sequence>MKLPYKKLDSKGDESKYYYLTGRVETESWGLLGMGVPWVAQVRCLHLAVFALATVPILLCFSYLNGAQPHTTASPGGRSFEVRAGAANATQPEREAARADAGTSEAPLSAPAPSQSGNVTGGVPQGPDLTKGVAAEIIYEAGHMDVNSQICPDLGRNLRLLIAITSAPSHETARLAVRETWGHFAIRKDIAIAFMLGATSNQTVNKNLEQEQGIFGDIIQGKFVDTYDNLTLKTISMLEWVDRFCPKAQFVLKTDDDMFINVSRLLAFIAKHKPEQRAIYGRLARKWKPIRSKKSKYYISPQQYKPAVFPDFTTGPAYLFPAKISKDLYVAALNYTYFKLEDVFVTGIVANGLNIKRVHAPEFLNKRVSFTPCNIQKEISIHMVKSAEQYDLWKKLHDVAKCKK</sequence>
<comment type="subcellular location">
    <subcellularLocation>
        <location evidence="1 11">Golgi apparatus membrane</location>
        <topology evidence="1 11">Single-pass type II membrane protein</topology>
    </subcellularLocation>
</comment>
<protein>
    <recommendedName>
        <fullName evidence="11">Hexosyltransferase</fullName>
        <ecNumber evidence="11">2.4.1.-</ecNumber>
    </recommendedName>
</protein>
<dbReference type="AlphaFoldDB" id="A0A9N9SBL8"/>
<reference evidence="13" key="1">
    <citation type="submission" date="2022-01" db="EMBL/GenBank/DDBJ databases">
        <authorList>
            <person name="King R."/>
        </authorList>
    </citation>
    <scope>NUCLEOTIDE SEQUENCE</scope>
</reference>
<evidence type="ECO:0000256" key="6">
    <source>
        <dbReference type="ARBA" id="ARBA00022968"/>
    </source>
</evidence>
<comment type="similarity">
    <text evidence="2 11">Belongs to the glycosyltransferase 31 family.</text>
</comment>
<dbReference type="GO" id="GO:0016758">
    <property type="term" value="F:hexosyltransferase activity"/>
    <property type="evidence" value="ECO:0007669"/>
    <property type="project" value="InterPro"/>
</dbReference>
<dbReference type="OrthoDB" id="5512589at2759"/>
<accession>A0A9N9SBL8</accession>
<dbReference type="GO" id="GO:0006493">
    <property type="term" value="P:protein O-linked glycosylation"/>
    <property type="evidence" value="ECO:0007669"/>
    <property type="project" value="TreeGrafter"/>
</dbReference>
<keyword evidence="6" id="KW-0735">Signal-anchor</keyword>
<keyword evidence="3 11" id="KW-0328">Glycosyltransferase</keyword>
<dbReference type="Proteomes" id="UP001153737">
    <property type="component" value="Chromosome 14"/>
</dbReference>
<organism evidence="13 14">
    <name type="scientific">Phaedon cochleariae</name>
    <name type="common">Mustard beetle</name>
    <dbReference type="NCBI Taxonomy" id="80249"/>
    <lineage>
        <taxon>Eukaryota</taxon>
        <taxon>Metazoa</taxon>
        <taxon>Ecdysozoa</taxon>
        <taxon>Arthropoda</taxon>
        <taxon>Hexapoda</taxon>
        <taxon>Insecta</taxon>
        <taxon>Pterygota</taxon>
        <taxon>Neoptera</taxon>
        <taxon>Endopterygota</taxon>
        <taxon>Coleoptera</taxon>
        <taxon>Polyphaga</taxon>
        <taxon>Cucujiformia</taxon>
        <taxon>Chrysomeloidea</taxon>
        <taxon>Chrysomelidae</taxon>
        <taxon>Chrysomelinae</taxon>
        <taxon>Chrysomelini</taxon>
        <taxon>Phaedon</taxon>
    </lineage>
</organism>
<dbReference type="FunFam" id="3.90.550.50:FF:000001">
    <property type="entry name" value="Hexosyltransferase"/>
    <property type="match status" value="1"/>
</dbReference>
<feature type="region of interest" description="Disordered" evidence="12">
    <location>
        <begin position="85"/>
        <end position="127"/>
    </location>
</feature>
<dbReference type="EC" id="2.4.1.-" evidence="11"/>
<evidence type="ECO:0000256" key="5">
    <source>
        <dbReference type="ARBA" id="ARBA00022692"/>
    </source>
</evidence>
<dbReference type="PANTHER" id="PTHR11214:SF379">
    <property type="entry name" value="HEXOSYLTRANSFERASE-RELATED"/>
    <property type="match status" value="1"/>
</dbReference>
<evidence type="ECO:0000256" key="12">
    <source>
        <dbReference type="SAM" id="MobiDB-lite"/>
    </source>
</evidence>
<dbReference type="Pfam" id="PF01762">
    <property type="entry name" value="Galactosyl_T"/>
    <property type="match status" value="1"/>
</dbReference>
<evidence type="ECO:0000256" key="3">
    <source>
        <dbReference type="ARBA" id="ARBA00022676"/>
    </source>
</evidence>
<reference evidence="13" key="2">
    <citation type="submission" date="2022-10" db="EMBL/GenBank/DDBJ databases">
        <authorList>
            <consortium name="ENA_rothamsted_submissions"/>
            <consortium name="culmorum"/>
            <person name="King R."/>
        </authorList>
    </citation>
    <scope>NUCLEOTIDE SEQUENCE</scope>
</reference>
<evidence type="ECO:0000313" key="14">
    <source>
        <dbReference type="Proteomes" id="UP001153737"/>
    </source>
</evidence>
<dbReference type="EMBL" id="OU896720">
    <property type="protein sequence ID" value="CAG9817001.1"/>
    <property type="molecule type" value="Genomic_DNA"/>
</dbReference>
<keyword evidence="9" id="KW-0472">Membrane</keyword>
<evidence type="ECO:0000256" key="10">
    <source>
        <dbReference type="ARBA" id="ARBA00023180"/>
    </source>
</evidence>
<evidence type="ECO:0000256" key="4">
    <source>
        <dbReference type="ARBA" id="ARBA00022679"/>
    </source>
</evidence>
<dbReference type="GO" id="GO:0000139">
    <property type="term" value="C:Golgi membrane"/>
    <property type="evidence" value="ECO:0007669"/>
    <property type="project" value="UniProtKB-SubCell"/>
</dbReference>
<dbReference type="PANTHER" id="PTHR11214">
    <property type="entry name" value="BETA-1,3-N-ACETYLGLUCOSAMINYLTRANSFERASE"/>
    <property type="match status" value="1"/>
</dbReference>
<keyword evidence="8 11" id="KW-0333">Golgi apparatus</keyword>
<evidence type="ECO:0000256" key="2">
    <source>
        <dbReference type="ARBA" id="ARBA00008661"/>
    </source>
</evidence>
<proteinExistence type="inferred from homology"/>
<keyword evidence="10" id="KW-0325">Glycoprotein</keyword>
<name>A0A9N9SBL8_PHACE</name>
<evidence type="ECO:0000256" key="8">
    <source>
        <dbReference type="ARBA" id="ARBA00023034"/>
    </source>
</evidence>
<keyword evidence="14" id="KW-1185">Reference proteome</keyword>
<evidence type="ECO:0000256" key="7">
    <source>
        <dbReference type="ARBA" id="ARBA00022989"/>
    </source>
</evidence>
<gene>
    <name evidence="13" type="ORF">PHAECO_LOCUS4388</name>
</gene>
<keyword evidence="4" id="KW-0808">Transferase</keyword>
<evidence type="ECO:0000256" key="11">
    <source>
        <dbReference type="RuleBase" id="RU363063"/>
    </source>
</evidence>
<keyword evidence="5" id="KW-0812">Transmembrane</keyword>
<dbReference type="InterPro" id="IPR002659">
    <property type="entry name" value="Glyco_trans_31"/>
</dbReference>
<keyword evidence="7" id="KW-1133">Transmembrane helix</keyword>
<evidence type="ECO:0000256" key="9">
    <source>
        <dbReference type="ARBA" id="ARBA00023136"/>
    </source>
</evidence>
<evidence type="ECO:0000313" key="13">
    <source>
        <dbReference type="EMBL" id="CAG9817001.1"/>
    </source>
</evidence>
<dbReference type="Gene3D" id="3.90.550.50">
    <property type="match status" value="1"/>
</dbReference>
<evidence type="ECO:0000256" key="1">
    <source>
        <dbReference type="ARBA" id="ARBA00004323"/>
    </source>
</evidence>